<dbReference type="EMBL" id="LR589637">
    <property type="protein sequence ID" value="VTP08150.1"/>
    <property type="molecule type" value="Genomic_DNA"/>
</dbReference>
<sequence length="90" mass="9685">MSASPVAPHLECGGVRHEAYRGHGNCSPDDLVHEPSRFANEVDDENFNLILRWPWLTGVCVIDAFGLSRLTEPAAGKGWSPGSASRSPSP</sequence>
<protein>
    <submittedName>
        <fullName evidence="1">Uncharacterized protein</fullName>
    </submittedName>
</protein>
<evidence type="ECO:0000313" key="1">
    <source>
        <dbReference type="EMBL" id="VTP08150.1"/>
    </source>
</evidence>
<proteinExistence type="predicted"/>
<reference evidence="1" key="1">
    <citation type="submission" date="2019-05" db="EMBL/GenBank/DDBJ databases">
        <authorList>
            <person name="Naeem R."/>
            <person name="Antony C."/>
            <person name="Guan Q."/>
        </authorList>
    </citation>
    <scope>NUCLEOTIDE SEQUENCE</scope>
    <source>
        <strain evidence="1">1</strain>
    </source>
</reference>
<dbReference type="AlphaFoldDB" id="A0A653FEL0"/>
<accession>A0A653FEL0</accession>
<name>A0A653FEL0_MYCSM</name>
<gene>
    <name evidence="1" type="ORF">BIN_B_02474</name>
</gene>
<organism evidence="1">
    <name type="scientific">Mycolicibacterium smegmatis</name>
    <name type="common">Mycobacterium smegmatis</name>
    <dbReference type="NCBI Taxonomy" id="1772"/>
    <lineage>
        <taxon>Bacteria</taxon>
        <taxon>Bacillati</taxon>
        <taxon>Actinomycetota</taxon>
        <taxon>Actinomycetes</taxon>
        <taxon>Mycobacteriales</taxon>
        <taxon>Mycobacteriaceae</taxon>
        <taxon>Mycolicibacterium</taxon>
    </lineage>
</organism>